<keyword evidence="3" id="KW-0614">Plasmid</keyword>
<dbReference type="STRING" id="1041146.GCA_000427985_03230"/>
<dbReference type="Proteomes" id="UP000232164">
    <property type="component" value="Unassembled WGS sequence"/>
</dbReference>
<sequence>MYPIHSIIVSTALSALLLAGNASAASKAQVDDATAKLAAAASPMKAVALEKLYVDRTWKWKDGGGFFSADGKQFTAWSRKRAAWSYAEGRWYAINGGKLCLRARWSSKMDWSSKMERDGAVTCFLHREKDGVIYQKPSLGGKWYVFRHNPVREGDESLKLVKGDRVSKEVSRLKDIRR</sequence>
<proteinExistence type="predicted"/>
<accession>A0A2N0DGV8</accession>
<gene>
    <name evidence="2" type="ORF">CWR43_00590</name>
    <name evidence="3" type="ORF">N2599_25750</name>
</gene>
<keyword evidence="1" id="KW-0732">Signal</keyword>
<dbReference type="Pfam" id="PF06191">
    <property type="entry name" value="DUF995"/>
    <property type="match status" value="1"/>
</dbReference>
<feature type="chain" id="PRO_5014870799" evidence="1">
    <location>
        <begin position="25"/>
        <end position="178"/>
    </location>
</feature>
<evidence type="ECO:0000313" key="4">
    <source>
        <dbReference type="Proteomes" id="UP000232164"/>
    </source>
</evidence>
<evidence type="ECO:0000256" key="1">
    <source>
        <dbReference type="SAM" id="SignalP"/>
    </source>
</evidence>
<name>A0A2N0DGV8_RHISU</name>
<feature type="signal peptide" evidence="1">
    <location>
        <begin position="1"/>
        <end position="24"/>
    </location>
</feature>
<organism evidence="2 4">
    <name type="scientific">Rhizobium sullae</name>
    <name type="common">Rhizobium hedysari</name>
    <dbReference type="NCBI Taxonomy" id="50338"/>
    <lineage>
        <taxon>Bacteria</taxon>
        <taxon>Pseudomonadati</taxon>
        <taxon>Pseudomonadota</taxon>
        <taxon>Alphaproteobacteria</taxon>
        <taxon>Hyphomicrobiales</taxon>
        <taxon>Rhizobiaceae</taxon>
        <taxon>Rhizobium/Agrobacterium group</taxon>
        <taxon>Rhizobium</taxon>
    </lineage>
</organism>
<dbReference type="EMBL" id="PIQN01000002">
    <property type="protein sequence ID" value="PKA45355.1"/>
    <property type="molecule type" value="Genomic_DNA"/>
</dbReference>
<dbReference type="InterPro" id="IPR009337">
    <property type="entry name" value="DUF995"/>
</dbReference>
<geneLocation type="plasmid" evidence="3 5">
    <name>pWSM1592_1</name>
</geneLocation>
<reference evidence="3" key="3">
    <citation type="submission" date="2022-09" db="EMBL/GenBank/DDBJ databases">
        <title>Australian commercial rhizobial inoculants.</title>
        <authorList>
            <person name="Kohlmeier M.G."/>
            <person name="O'Hara G.W."/>
            <person name="Colombi E."/>
            <person name="Ramsay J.P."/>
            <person name="Terpolilli J."/>
        </authorList>
    </citation>
    <scope>NUCLEOTIDE SEQUENCE</scope>
    <source>
        <strain evidence="3">WSM1592</strain>
        <plasmid evidence="3">pWSM1592_1</plasmid>
    </source>
</reference>
<dbReference type="Proteomes" id="UP001060123">
    <property type="component" value="Plasmid pWSM1592_1"/>
</dbReference>
<dbReference type="AlphaFoldDB" id="A0A2N0DGV8"/>
<dbReference type="EMBL" id="CP104144">
    <property type="protein sequence ID" value="UWU18621.1"/>
    <property type="molecule type" value="Genomic_DNA"/>
</dbReference>
<reference evidence="2 4" key="1">
    <citation type="submission" date="2017-11" db="EMBL/GenBank/DDBJ databases">
        <authorList>
            <person name="Han C.G."/>
        </authorList>
    </citation>
    <scope>NUCLEOTIDE SEQUENCE [LARGE SCALE GENOMIC DNA]</scope>
    <source>
        <strain evidence="2 4">HCNT1</strain>
    </source>
</reference>
<evidence type="ECO:0000313" key="5">
    <source>
        <dbReference type="Proteomes" id="UP001060123"/>
    </source>
</evidence>
<dbReference type="RefSeq" id="WP_027512138.1">
    <property type="nucleotide sequence ID" value="NZ_CP104144.1"/>
</dbReference>
<protein>
    <submittedName>
        <fullName evidence="2">DUF995 domain-containing protein</fullName>
    </submittedName>
</protein>
<reference evidence="2 4" key="2">
    <citation type="submission" date="2017-12" db="EMBL/GenBank/DDBJ databases">
        <title>Genome sequence of Rhizobium sullae HCNT1 isolated from Sulla coronaria nodules and featuring peculiar denitrification phenotypes.</title>
        <authorList>
            <person name="De Diego-Diaz B."/>
            <person name="Treu L."/>
            <person name="Campanaro S."/>
            <person name="Da Silva Duarte V."/>
            <person name="Basaglia M."/>
            <person name="Favaro L."/>
            <person name="Casella S."/>
            <person name="Squartini A."/>
        </authorList>
    </citation>
    <scope>NUCLEOTIDE SEQUENCE [LARGE SCALE GENOMIC DNA]</scope>
    <source>
        <strain evidence="2 4">HCNT1</strain>
    </source>
</reference>
<keyword evidence="5" id="KW-1185">Reference proteome</keyword>
<evidence type="ECO:0000313" key="3">
    <source>
        <dbReference type="EMBL" id="UWU18621.1"/>
    </source>
</evidence>
<evidence type="ECO:0000313" key="2">
    <source>
        <dbReference type="EMBL" id="PKA45355.1"/>
    </source>
</evidence>